<evidence type="ECO:0000256" key="10">
    <source>
        <dbReference type="ARBA" id="ARBA00023125"/>
    </source>
</evidence>
<dbReference type="GO" id="GO:0003677">
    <property type="term" value="F:DNA binding"/>
    <property type="evidence" value="ECO:0007669"/>
    <property type="project" value="UniProtKB-KW"/>
</dbReference>
<accession>A0A0C7G4Y7</accession>
<dbReference type="InterPro" id="IPR051268">
    <property type="entry name" value="Type-I_R_enzyme_R_subunit"/>
</dbReference>
<feature type="domain" description="Restriction endonuclease type I HsdR N-terminal" evidence="11">
    <location>
        <begin position="5"/>
        <end position="187"/>
    </location>
</feature>
<keyword evidence="6" id="KW-0680">Restriction system</keyword>
<dbReference type="RefSeq" id="WP_261290969.1">
    <property type="nucleotide sequence ID" value="NZ_CDNI01000003.1"/>
</dbReference>
<evidence type="ECO:0000256" key="8">
    <source>
        <dbReference type="ARBA" id="ARBA00022801"/>
    </source>
</evidence>
<keyword evidence="4" id="KW-0540">Nuclease</keyword>
<dbReference type="EMBL" id="CEKZ01000003">
    <property type="protein sequence ID" value="CEQ03463.1"/>
    <property type="molecule type" value="Genomic_DNA"/>
</dbReference>
<keyword evidence="9" id="KW-0067">ATP-binding</keyword>
<evidence type="ECO:0000313" key="12">
    <source>
        <dbReference type="EMBL" id="CEQ03463.1"/>
    </source>
</evidence>
<keyword evidence="10" id="KW-0238">DNA-binding</keyword>
<dbReference type="PANTHER" id="PTHR30195:SF15">
    <property type="entry name" value="TYPE I RESTRICTION ENZYME HINDI ENDONUCLEASE SUBUNIT"/>
    <property type="match status" value="1"/>
</dbReference>
<comment type="similarity">
    <text evidence="2">Belongs to the HsdR family.</text>
</comment>
<reference evidence="12 13" key="1">
    <citation type="submission" date="2015-01" db="EMBL/GenBank/DDBJ databases">
        <authorList>
            <person name="Aslett A.Martin."/>
            <person name="De Silva Nishadi"/>
        </authorList>
    </citation>
    <scope>NUCLEOTIDE SEQUENCE [LARGE SCALE GENOMIC DNA]</scope>
    <source>
        <strain evidence="12 13">R28058</strain>
    </source>
</reference>
<evidence type="ECO:0000256" key="9">
    <source>
        <dbReference type="ARBA" id="ARBA00022840"/>
    </source>
</evidence>
<keyword evidence="5" id="KW-0547">Nucleotide-binding</keyword>
<evidence type="ECO:0000256" key="7">
    <source>
        <dbReference type="ARBA" id="ARBA00022759"/>
    </source>
</evidence>
<dbReference type="Pfam" id="PF04313">
    <property type="entry name" value="HSDR_N"/>
    <property type="match status" value="1"/>
</dbReference>
<dbReference type="EC" id="3.1.21.3" evidence="3"/>
<dbReference type="CDD" id="cd22332">
    <property type="entry name" value="HsdR_N"/>
    <property type="match status" value="1"/>
</dbReference>
<organism evidence="12 13">
    <name type="scientific">Paraclostridium sordellii</name>
    <name type="common">Clostridium sordellii</name>
    <dbReference type="NCBI Taxonomy" id="1505"/>
    <lineage>
        <taxon>Bacteria</taxon>
        <taxon>Bacillati</taxon>
        <taxon>Bacillota</taxon>
        <taxon>Clostridia</taxon>
        <taxon>Peptostreptococcales</taxon>
        <taxon>Peptostreptococcaceae</taxon>
        <taxon>Paraclostridium</taxon>
    </lineage>
</organism>
<dbReference type="Gene3D" id="3.90.1570.50">
    <property type="match status" value="1"/>
</dbReference>
<gene>
    <name evidence="12" type="primary">hsdR_2</name>
    <name evidence="12" type="ORF">R28058_11961</name>
</gene>
<proteinExistence type="inferred from homology"/>
<evidence type="ECO:0000256" key="3">
    <source>
        <dbReference type="ARBA" id="ARBA00012654"/>
    </source>
</evidence>
<evidence type="ECO:0000256" key="1">
    <source>
        <dbReference type="ARBA" id="ARBA00000851"/>
    </source>
</evidence>
<keyword evidence="8 12" id="KW-0378">Hydrolase</keyword>
<dbReference type="InterPro" id="IPR007409">
    <property type="entry name" value="Restrct_endonuc_type1_HsdR_N"/>
</dbReference>
<evidence type="ECO:0000256" key="4">
    <source>
        <dbReference type="ARBA" id="ARBA00022722"/>
    </source>
</evidence>
<name>A0A0C7G4Y7_PARSO</name>
<evidence type="ECO:0000256" key="2">
    <source>
        <dbReference type="ARBA" id="ARBA00008598"/>
    </source>
</evidence>
<dbReference type="GO" id="GO:0009035">
    <property type="term" value="F:type I site-specific deoxyribonuclease activity"/>
    <property type="evidence" value="ECO:0007669"/>
    <property type="project" value="UniProtKB-EC"/>
</dbReference>
<evidence type="ECO:0000259" key="11">
    <source>
        <dbReference type="Pfam" id="PF04313"/>
    </source>
</evidence>
<dbReference type="GO" id="GO:0009307">
    <property type="term" value="P:DNA restriction-modification system"/>
    <property type="evidence" value="ECO:0007669"/>
    <property type="project" value="UniProtKB-KW"/>
</dbReference>
<protein>
    <recommendedName>
        <fullName evidence="3">type I site-specific deoxyribonuclease</fullName>
        <ecNumber evidence="3">3.1.21.3</ecNumber>
    </recommendedName>
</protein>
<comment type="catalytic activity">
    <reaction evidence="1">
        <text>Endonucleolytic cleavage of DNA to give random double-stranded fragments with terminal 5'-phosphates, ATP is simultaneously hydrolyzed.</text>
        <dbReference type="EC" id="3.1.21.3"/>
    </reaction>
</comment>
<evidence type="ECO:0000313" key="13">
    <source>
        <dbReference type="Proteomes" id="UP000049127"/>
    </source>
</evidence>
<dbReference type="GO" id="GO:0005524">
    <property type="term" value="F:ATP binding"/>
    <property type="evidence" value="ECO:0007669"/>
    <property type="project" value="UniProtKB-KW"/>
</dbReference>
<sequence length="194" mass="22228">MYLGNEDTLVEKPAIEYLVHLGYLYIDGKNLIPENNERDSLSEVILSKRMKESLKKLNPLLSDDSINKVIRNLQRPENLGSGLLEINEKIYDYIVNLQLTVDEIIDGKKEKLTVKLIDFDNIENNDFIVANQFVVKGEQETIRPDIVIFINGMPIAVIECKSPFKDGNSDENVGKYDGFEQLRRYMNGRAADFI</sequence>
<dbReference type="AlphaFoldDB" id="A0A0C7G4Y7"/>
<dbReference type="Proteomes" id="UP000049127">
    <property type="component" value="Unassembled WGS sequence"/>
</dbReference>
<keyword evidence="7" id="KW-0255">Endonuclease</keyword>
<dbReference type="PANTHER" id="PTHR30195">
    <property type="entry name" value="TYPE I SITE-SPECIFIC DEOXYRIBONUCLEASE PROTEIN SUBUNIT M AND R"/>
    <property type="match status" value="1"/>
</dbReference>
<evidence type="ECO:0000256" key="6">
    <source>
        <dbReference type="ARBA" id="ARBA00022747"/>
    </source>
</evidence>
<evidence type="ECO:0000256" key="5">
    <source>
        <dbReference type="ARBA" id="ARBA00022741"/>
    </source>
</evidence>